<evidence type="ECO:0000256" key="1">
    <source>
        <dbReference type="SAM" id="SignalP"/>
    </source>
</evidence>
<dbReference type="InterPro" id="IPR035940">
    <property type="entry name" value="CAP_sf"/>
</dbReference>
<comment type="caution">
    <text evidence="3">The sequence shown here is derived from an EMBL/GenBank/DDBJ whole genome shotgun (WGS) entry which is preliminary data.</text>
</comment>
<dbReference type="EMBL" id="JBIAZU010000005">
    <property type="protein sequence ID" value="MFF5293428.1"/>
    <property type="molecule type" value="Genomic_DNA"/>
</dbReference>
<sequence>MRTKISKRLALIATIPATLLGLVMVAAPANAAVVSEAKLQGDIAYLTNKQRQLNGCKAVHVDARLTAAARVQSTYMARSGSFSHVGSGGSTFTARVKAAHYPRPAGENIAYGFRTGVDVVKAWMASPPHRANLLNCKATTVGVGAVYSASGNLYYTQEFGY</sequence>
<dbReference type="PANTHER" id="PTHR31157">
    <property type="entry name" value="SCP DOMAIN-CONTAINING PROTEIN"/>
    <property type="match status" value="1"/>
</dbReference>
<dbReference type="SUPFAM" id="SSF55797">
    <property type="entry name" value="PR-1-like"/>
    <property type="match status" value="1"/>
</dbReference>
<evidence type="ECO:0000313" key="4">
    <source>
        <dbReference type="Proteomes" id="UP001602245"/>
    </source>
</evidence>
<organism evidence="3 4">
    <name type="scientific">Paractinoplanes globisporus</name>
    <dbReference type="NCBI Taxonomy" id="113565"/>
    <lineage>
        <taxon>Bacteria</taxon>
        <taxon>Bacillati</taxon>
        <taxon>Actinomycetota</taxon>
        <taxon>Actinomycetes</taxon>
        <taxon>Micromonosporales</taxon>
        <taxon>Micromonosporaceae</taxon>
        <taxon>Paractinoplanes</taxon>
    </lineage>
</organism>
<dbReference type="RefSeq" id="WP_020517984.1">
    <property type="nucleotide sequence ID" value="NZ_JBIAZU010000005.1"/>
</dbReference>
<dbReference type="PANTHER" id="PTHR31157:SF1">
    <property type="entry name" value="SCP DOMAIN-CONTAINING PROTEIN"/>
    <property type="match status" value="1"/>
</dbReference>
<feature type="signal peptide" evidence="1">
    <location>
        <begin position="1"/>
        <end position="31"/>
    </location>
</feature>
<proteinExistence type="predicted"/>
<gene>
    <name evidence="3" type="ORF">ACFY35_28680</name>
</gene>
<keyword evidence="4" id="KW-1185">Reference proteome</keyword>
<dbReference type="Proteomes" id="UP001602245">
    <property type="component" value="Unassembled WGS sequence"/>
</dbReference>
<name>A0ABW6WJF2_9ACTN</name>
<protein>
    <submittedName>
        <fullName evidence="3">CAP domain-containing protein</fullName>
    </submittedName>
</protein>
<reference evidence="3 4" key="1">
    <citation type="submission" date="2024-10" db="EMBL/GenBank/DDBJ databases">
        <title>The Natural Products Discovery Center: Release of the First 8490 Sequenced Strains for Exploring Actinobacteria Biosynthetic Diversity.</title>
        <authorList>
            <person name="Kalkreuter E."/>
            <person name="Kautsar S.A."/>
            <person name="Yang D."/>
            <person name="Bader C.D."/>
            <person name="Teijaro C.N."/>
            <person name="Fluegel L."/>
            <person name="Davis C.M."/>
            <person name="Simpson J.R."/>
            <person name="Lauterbach L."/>
            <person name="Steele A.D."/>
            <person name="Gui C."/>
            <person name="Meng S."/>
            <person name="Li G."/>
            <person name="Viehrig K."/>
            <person name="Ye F."/>
            <person name="Su P."/>
            <person name="Kiefer A.F."/>
            <person name="Nichols A."/>
            <person name="Cepeda A.J."/>
            <person name="Yan W."/>
            <person name="Fan B."/>
            <person name="Jiang Y."/>
            <person name="Adhikari A."/>
            <person name="Zheng C.-J."/>
            <person name="Schuster L."/>
            <person name="Cowan T.M."/>
            <person name="Smanski M.J."/>
            <person name="Chevrette M.G."/>
            <person name="De Carvalho L.P.S."/>
            <person name="Shen B."/>
        </authorList>
    </citation>
    <scope>NUCLEOTIDE SEQUENCE [LARGE SCALE GENOMIC DNA]</scope>
    <source>
        <strain evidence="3 4">NPDC000087</strain>
    </source>
</reference>
<dbReference type="CDD" id="cd05379">
    <property type="entry name" value="CAP_bacterial"/>
    <property type="match status" value="1"/>
</dbReference>
<evidence type="ECO:0000313" key="3">
    <source>
        <dbReference type="EMBL" id="MFF5293428.1"/>
    </source>
</evidence>
<dbReference type="InterPro" id="IPR014044">
    <property type="entry name" value="CAP_dom"/>
</dbReference>
<keyword evidence="1" id="KW-0732">Signal</keyword>
<evidence type="ECO:0000259" key="2">
    <source>
        <dbReference type="Pfam" id="PF00188"/>
    </source>
</evidence>
<dbReference type="Gene3D" id="3.40.33.10">
    <property type="entry name" value="CAP"/>
    <property type="match status" value="1"/>
</dbReference>
<dbReference type="Pfam" id="PF00188">
    <property type="entry name" value="CAP"/>
    <property type="match status" value="1"/>
</dbReference>
<feature type="domain" description="SCP" evidence="2">
    <location>
        <begin position="46"/>
        <end position="159"/>
    </location>
</feature>
<accession>A0ABW6WJF2</accession>
<feature type="chain" id="PRO_5045340895" evidence="1">
    <location>
        <begin position="32"/>
        <end position="161"/>
    </location>
</feature>